<dbReference type="AlphaFoldDB" id="A0A381E8X8"/>
<evidence type="ECO:0000256" key="7">
    <source>
        <dbReference type="ARBA" id="ARBA00022989"/>
    </source>
</evidence>
<dbReference type="HAMAP" id="MF_00478">
    <property type="entry name" value="RsxE_RnfE"/>
    <property type="match status" value="1"/>
</dbReference>
<feature type="transmembrane region" description="Helical" evidence="9">
    <location>
        <begin position="39"/>
        <end position="60"/>
    </location>
</feature>
<keyword evidence="7 9" id="KW-1133">Transmembrane helix</keyword>
<dbReference type="Proteomes" id="UP000254572">
    <property type="component" value="Unassembled WGS sequence"/>
</dbReference>
<feature type="transmembrane region" description="Helical" evidence="9">
    <location>
        <begin position="99"/>
        <end position="116"/>
    </location>
</feature>
<comment type="similarity">
    <text evidence="9">Belongs to the NqrDE/RnfAE family.</text>
</comment>
<dbReference type="PANTHER" id="PTHR30586:SF0">
    <property type="entry name" value="ION-TRANSLOCATING OXIDOREDUCTASE COMPLEX SUBUNIT E"/>
    <property type="match status" value="1"/>
</dbReference>
<feature type="transmembrane region" description="Helical" evidence="9">
    <location>
        <begin position="72"/>
        <end position="93"/>
    </location>
</feature>
<dbReference type="PANTHER" id="PTHR30586">
    <property type="entry name" value="ELECTRON TRANSPORT COMPLEX PROTEIN RNFE"/>
    <property type="match status" value="1"/>
</dbReference>
<dbReference type="RefSeq" id="WP_115611694.1">
    <property type="nucleotide sequence ID" value="NZ_JBHLZC010000006.1"/>
</dbReference>
<evidence type="ECO:0000256" key="9">
    <source>
        <dbReference type="HAMAP-Rule" id="MF_00478"/>
    </source>
</evidence>
<name>A0A381E8X8_9GAMM</name>
<dbReference type="EMBL" id="UFUW01000001">
    <property type="protein sequence ID" value="SUX23093.1"/>
    <property type="molecule type" value="Genomic_DNA"/>
</dbReference>
<dbReference type="PIRSF" id="PIRSF006102">
    <property type="entry name" value="NQR_DE"/>
    <property type="match status" value="1"/>
</dbReference>
<keyword evidence="4 9" id="KW-0812">Transmembrane</keyword>
<keyword evidence="11" id="KW-1185">Reference proteome</keyword>
<dbReference type="GO" id="GO:0005886">
    <property type="term" value="C:plasma membrane"/>
    <property type="evidence" value="ECO:0007669"/>
    <property type="project" value="UniProtKB-SubCell"/>
</dbReference>
<keyword evidence="8 9" id="KW-0472">Membrane</keyword>
<reference evidence="10 11" key="1">
    <citation type="submission" date="2018-06" db="EMBL/GenBank/DDBJ databases">
        <authorList>
            <consortium name="Pathogen Informatics"/>
            <person name="Doyle S."/>
        </authorList>
    </citation>
    <scope>NUCLEOTIDE SEQUENCE [LARGE SCALE GENOMIC DNA]</scope>
    <source>
        <strain evidence="10 11">NCTC13294</strain>
    </source>
</reference>
<organism evidence="10 11">
    <name type="scientific">Cardiobacterium valvarum</name>
    <dbReference type="NCBI Taxonomy" id="194702"/>
    <lineage>
        <taxon>Bacteria</taxon>
        <taxon>Pseudomonadati</taxon>
        <taxon>Pseudomonadota</taxon>
        <taxon>Gammaproteobacteria</taxon>
        <taxon>Cardiobacteriales</taxon>
        <taxon>Cardiobacteriaceae</taxon>
        <taxon>Cardiobacterium</taxon>
    </lineage>
</organism>
<dbReference type="InterPro" id="IPR010968">
    <property type="entry name" value="RnfE"/>
</dbReference>
<comment type="subcellular location">
    <subcellularLocation>
        <location evidence="9">Cell inner membrane</location>
        <topology evidence="9">Multi-pass membrane protein</topology>
    </subcellularLocation>
    <subcellularLocation>
        <location evidence="1">Endomembrane system</location>
        <topology evidence="1">Multi-pass membrane protein</topology>
    </subcellularLocation>
</comment>
<dbReference type="Pfam" id="PF02508">
    <property type="entry name" value="Rnf-Nqr"/>
    <property type="match status" value="1"/>
</dbReference>
<keyword evidence="3 9" id="KW-0997">Cell inner membrane</keyword>
<feature type="transmembrane region" description="Helical" evidence="9">
    <location>
        <begin position="183"/>
        <end position="206"/>
    </location>
</feature>
<evidence type="ECO:0000313" key="10">
    <source>
        <dbReference type="EMBL" id="SUX23093.1"/>
    </source>
</evidence>
<keyword evidence="2 9" id="KW-0813">Transport</keyword>
<dbReference type="OrthoDB" id="9782945at2"/>
<evidence type="ECO:0000256" key="6">
    <source>
        <dbReference type="ARBA" id="ARBA00022982"/>
    </source>
</evidence>
<dbReference type="GO" id="GO:0022900">
    <property type="term" value="P:electron transport chain"/>
    <property type="evidence" value="ECO:0007669"/>
    <property type="project" value="UniProtKB-UniRule"/>
</dbReference>
<sequence length="222" mass="23725">MTPETRKTLANGLWHNNPALVQILGLCPLLATSTDTVNAIGLGLATIFVLTLSNTLVAATRRWLRPEIRIPVFVLLIAGAVTVVEILIQALAYPLYQSLGIYLALIVTNCVIIARAEAYAAKNPVLPAAIDGAAMGTGFAFVLILLGGLREILATGTLLAGADRIFGAGTDWTIRLYDSEHHLILAALPPGAFLCYGLLIAGKNIINEQYEHRRKKRTASGS</sequence>
<dbReference type="NCBIfam" id="TIGR01948">
    <property type="entry name" value="rnfE"/>
    <property type="match status" value="1"/>
</dbReference>
<accession>A0A381E8X8</accession>
<evidence type="ECO:0000313" key="11">
    <source>
        <dbReference type="Proteomes" id="UP000254572"/>
    </source>
</evidence>
<evidence type="ECO:0000256" key="5">
    <source>
        <dbReference type="ARBA" id="ARBA00022967"/>
    </source>
</evidence>
<gene>
    <name evidence="9 10" type="primary">rnfE</name>
    <name evidence="10" type="ORF">NCTC13294_01420</name>
</gene>
<evidence type="ECO:0000256" key="3">
    <source>
        <dbReference type="ARBA" id="ARBA00022519"/>
    </source>
</evidence>
<dbReference type="NCBIfam" id="NF009070">
    <property type="entry name" value="PRK12405.1"/>
    <property type="match status" value="1"/>
</dbReference>
<protein>
    <recommendedName>
        <fullName evidence="9">Ion-translocating oxidoreductase complex subunit E</fullName>
        <ecNumber evidence="9">7.-.-.-</ecNumber>
    </recommendedName>
    <alternativeName>
        <fullName evidence="9">Rnf electron transport complex subunit E</fullName>
    </alternativeName>
</protein>
<evidence type="ECO:0000256" key="4">
    <source>
        <dbReference type="ARBA" id="ARBA00022692"/>
    </source>
</evidence>
<proteinExistence type="inferred from homology"/>
<dbReference type="EC" id="7.-.-.-" evidence="9"/>
<evidence type="ECO:0000256" key="8">
    <source>
        <dbReference type="ARBA" id="ARBA00023136"/>
    </source>
</evidence>
<keyword evidence="9" id="KW-1003">Cell membrane</keyword>
<feature type="transmembrane region" description="Helical" evidence="9">
    <location>
        <begin position="128"/>
        <end position="149"/>
    </location>
</feature>
<keyword evidence="6 9" id="KW-0249">Electron transport</keyword>
<comment type="function">
    <text evidence="9">Part of a membrane-bound complex that couples electron transfer with translocation of ions across the membrane.</text>
</comment>
<evidence type="ECO:0000256" key="1">
    <source>
        <dbReference type="ARBA" id="ARBA00004127"/>
    </source>
</evidence>
<evidence type="ECO:0000256" key="2">
    <source>
        <dbReference type="ARBA" id="ARBA00022448"/>
    </source>
</evidence>
<dbReference type="GO" id="GO:0012505">
    <property type="term" value="C:endomembrane system"/>
    <property type="evidence" value="ECO:0007669"/>
    <property type="project" value="UniProtKB-SubCell"/>
</dbReference>
<keyword evidence="5 9" id="KW-1278">Translocase</keyword>
<comment type="subunit">
    <text evidence="9">The complex is composed of six subunits: RnfA, RnfB, RnfC, RnfD, RnfE and RnfG.</text>
</comment>
<dbReference type="InterPro" id="IPR003667">
    <property type="entry name" value="NqrDE/RnfAE"/>
</dbReference>